<dbReference type="EMBL" id="PCVY01000039">
    <property type="protein sequence ID" value="PIQ86634.1"/>
    <property type="molecule type" value="Genomic_DNA"/>
</dbReference>
<organism evidence="2 3">
    <name type="scientific">Candidatus Abzuiibacterium crystallinum</name>
    <dbReference type="NCBI Taxonomy" id="1974748"/>
    <lineage>
        <taxon>Bacteria</taxon>
        <taxon>Pseudomonadati</taxon>
        <taxon>Candidatus Omnitrophota</taxon>
        <taxon>Candidatus Abzuiibacterium</taxon>
    </lineage>
</organism>
<dbReference type="AlphaFoldDB" id="A0A2H0LSI6"/>
<protein>
    <submittedName>
        <fullName evidence="2">Uncharacterized protein</fullName>
    </submittedName>
</protein>
<keyword evidence="1" id="KW-0472">Membrane</keyword>
<name>A0A2H0LSI6_9BACT</name>
<dbReference type="Proteomes" id="UP000230859">
    <property type="component" value="Unassembled WGS sequence"/>
</dbReference>
<keyword evidence="1" id="KW-0812">Transmembrane</keyword>
<feature type="transmembrane region" description="Helical" evidence="1">
    <location>
        <begin position="12"/>
        <end position="29"/>
    </location>
</feature>
<reference evidence="2 3" key="1">
    <citation type="submission" date="2017-09" db="EMBL/GenBank/DDBJ databases">
        <title>Depth-based differentiation of microbial function through sediment-hosted aquifers and enrichment of novel symbionts in the deep terrestrial subsurface.</title>
        <authorList>
            <person name="Probst A.J."/>
            <person name="Ladd B."/>
            <person name="Jarett J.K."/>
            <person name="Geller-Mcgrath D.E."/>
            <person name="Sieber C.M."/>
            <person name="Emerson J.B."/>
            <person name="Anantharaman K."/>
            <person name="Thomas B.C."/>
            <person name="Malmstrom R."/>
            <person name="Stieglmeier M."/>
            <person name="Klingl A."/>
            <person name="Woyke T."/>
            <person name="Ryan C.M."/>
            <person name="Banfield J.F."/>
        </authorList>
    </citation>
    <scope>NUCLEOTIDE SEQUENCE [LARGE SCALE GENOMIC DNA]</scope>
    <source>
        <strain evidence="2">CG11_big_fil_rev_8_21_14_0_20_45_26</strain>
    </source>
</reference>
<comment type="caution">
    <text evidence="2">The sequence shown here is derived from an EMBL/GenBank/DDBJ whole genome shotgun (WGS) entry which is preliminary data.</text>
</comment>
<sequence length="73" mass="8392">MTPADLAQLRIYTIVFLFVFLSGLSSLRITRRQVKEGKKRPEDQKTMTIILYVIAACYAALVLLKSPFFLRAR</sequence>
<evidence type="ECO:0000313" key="2">
    <source>
        <dbReference type="EMBL" id="PIQ86634.1"/>
    </source>
</evidence>
<evidence type="ECO:0000313" key="3">
    <source>
        <dbReference type="Proteomes" id="UP000230859"/>
    </source>
</evidence>
<gene>
    <name evidence="2" type="ORF">COV74_03990</name>
</gene>
<proteinExistence type="predicted"/>
<accession>A0A2H0LSI6</accession>
<keyword evidence="1" id="KW-1133">Transmembrane helix</keyword>
<feature type="transmembrane region" description="Helical" evidence="1">
    <location>
        <begin position="49"/>
        <end position="70"/>
    </location>
</feature>
<evidence type="ECO:0000256" key="1">
    <source>
        <dbReference type="SAM" id="Phobius"/>
    </source>
</evidence>